<keyword evidence="3 11" id="KW-0479">Metal-binding</keyword>
<keyword evidence="8 11" id="KW-0067">ATP-binding</keyword>
<dbReference type="EC" id="5.6.2.4" evidence="11"/>
<comment type="similarity">
    <text evidence="11">Belongs to the helicase family. PriA subfamily.</text>
</comment>
<dbReference type="PANTHER" id="PTHR30580">
    <property type="entry name" value="PRIMOSOMAL PROTEIN N"/>
    <property type="match status" value="1"/>
</dbReference>
<keyword evidence="9 11" id="KW-0238">DNA-binding</keyword>
<evidence type="ECO:0000256" key="9">
    <source>
        <dbReference type="ARBA" id="ARBA00023125"/>
    </source>
</evidence>
<proteinExistence type="inferred from homology"/>
<dbReference type="PANTHER" id="PTHR30580:SF0">
    <property type="entry name" value="PRIMOSOMAL PROTEIN N"/>
    <property type="match status" value="1"/>
</dbReference>
<comment type="catalytic activity">
    <reaction evidence="11">
        <text>ATP + H2O = ADP + phosphate + H(+)</text>
        <dbReference type="Rhea" id="RHEA:13065"/>
        <dbReference type="ChEBI" id="CHEBI:15377"/>
        <dbReference type="ChEBI" id="CHEBI:15378"/>
        <dbReference type="ChEBI" id="CHEBI:30616"/>
        <dbReference type="ChEBI" id="CHEBI:43474"/>
        <dbReference type="ChEBI" id="CHEBI:456216"/>
        <dbReference type="EC" id="5.6.2.4"/>
    </reaction>
</comment>
<evidence type="ECO:0000256" key="8">
    <source>
        <dbReference type="ARBA" id="ARBA00022840"/>
    </source>
</evidence>
<dbReference type="Pfam" id="PF18074">
    <property type="entry name" value="PriA_C"/>
    <property type="match status" value="1"/>
</dbReference>
<feature type="domain" description="Helicase ATP-binding" evidence="12">
    <location>
        <begin position="297"/>
        <end position="464"/>
    </location>
</feature>
<dbReference type="EMBL" id="CP042829">
    <property type="protein sequence ID" value="QFG03862.1"/>
    <property type="molecule type" value="Genomic_DNA"/>
</dbReference>
<feature type="binding site" evidence="11">
    <location>
        <position position="564"/>
    </location>
    <ligand>
        <name>Zn(2+)</name>
        <dbReference type="ChEBI" id="CHEBI:29105"/>
        <label>2</label>
    </ligand>
</feature>
<feature type="binding site" evidence="11">
    <location>
        <position position="534"/>
    </location>
    <ligand>
        <name>Zn(2+)</name>
        <dbReference type="ChEBI" id="CHEBI:29105"/>
        <label>1</label>
    </ligand>
</feature>
<feature type="binding site" evidence="11">
    <location>
        <position position="577"/>
    </location>
    <ligand>
        <name>Zn(2+)</name>
        <dbReference type="ChEBI" id="CHEBI:29105"/>
        <label>1</label>
    </ligand>
</feature>
<keyword evidence="7 11" id="KW-0862">Zinc</keyword>
<dbReference type="InterPro" id="IPR001650">
    <property type="entry name" value="Helicase_C-like"/>
</dbReference>
<comment type="catalytic activity">
    <reaction evidence="11">
        <text>Couples ATP hydrolysis with the unwinding of duplex DNA by translocating in the 3'-5' direction.</text>
        <dbReference type="EC" id="5.6.2.4"/>
    </reaction>
</comment>
<dbReference type="Pfam" id="PF00271">
    <property type="entry name" value="Helicase_C"/>
    <property type="match status" value="1"/>
</dbReference>
<reference evidence="13 14" key="1">
    <citation type="submission" date="2019-08" db="EMBL/GenBank/DDBJ databases">
        <authorList>
            <person name="Toschakov S.V."/>
        </authorList>
    </citation>
    <scope>NUCLEOTIDE SEQUENCE [LARGE SCALE GENOMIC DNA]</scope>
    <source>
        <strain evidence="13 14">3753O</strain>
    </source>
</reference>
<evidence type="ECO:0000256" key="2">
    <source>
        <dbReference type="ARBA" id="ARBA00022705"/>
    </source>
</evidence>
<dbReference type="SMART" id="SM00487">
    <property type="entry name" value="DEXDc"/>
    <property type="match status" value="1"/>
</dbReference>
<evidence type="ECO:0000256" key="5">
    <source>
        <dbReference type="ARBA" id="ARBA00022801"/>
    </source>
</evidence>
<feature type="binding site" evidence="11">
    <location>
        <position position="580"/>
    </location>
    <ligand>
        <name>Zn(2+)</name>
        <dbReference type="ChEBI" id="CHEBI:29105"/>
        <label>1</label>
    </ligand>
</feature>
<dbReference type="InterPro" id="IPR042115">
    <property type="entry name" value="PriA_3primeBD_sf"/>
</dbReference>
<dbReference type="Gene3D" id="3.40.1440.60">
    <property type="entry name" value="PriA, 3(prime) DNA-binding domain"/>
    <property type="match status" value="1"/>
</dbReference>
<accession>A0ABX6C3Q5</accession>
<dbReference type="InterPro" id="IPR041222">
    <property type="entry name" value="PriA_3primeBD"/>
</dbReference>
<comment type="function">
    <text evidence="11">Initiates the restart of stalled replication forks, which reloads the replicative helicase on sites other than the origin of replication. Recognizes and binds to abandoned replication forks and remodels them to uncover a helicase loading site. Promotes assembly of the primosome at these replication forks.</text>
</comment>
<keyword evidence="4 11" id="KW-0547">Nucleotide-binding</keyword>
<name>A0ABX6C3Q5_9CHLR</name>
<evidence type="ECO:0000256" key="1">
    <source>
        <dbReference type="ARBA" id="ARBA00022515"/>
    </source>
</evidence>
<evidence type="ECO:0000256" key="7">
    <source>
        <dbReference type="ARBA" id="ARBA00022833"/>
    </source>
</evidence>
<evidence type="ECO:0000313" key="14">
    <source>
        <dbReference type="Proteomes" id="UP000326331"/>
    </source>
</evidence>
<keyword evidence="2 11" id="KW-0235">DNA replication</keyword>
<evidence type="ECO:0000256" key="10">
    <source>
        <dbReference type="ARBA" id="ARBA00023235"/>
    </source>
</evidence>
<dbReference type="InterPro" id="IPR027417">
    <property type="entry name" value="P-loop_NTPase"/>
</dbReference>
<gene>
    <name evidence="11 13" type="primary">priA</name>
    <name evidence="13" type="ORF">Tbon_11350</name>
</gene>
<evidence type="ECO:0000256" key="4">
    <source>
        <dbReference type="ARBA" id="ARBA00022741"/>
    </source>
</evidence>
<dbReference type="PROSITE" id="PS51192">
    <property type="entry name" value="HELICASE_ATP_BIND_1"/>
    <property type="match status" value="1"/>
</dbReference>
<keyword evidence="10 11" id="KW-0413">Isomerase</keyword>
<feature type="binding site" evidence="11">
    <location>
        <position position="546"/>
    </location>
    <ligand>
        <name>Zn(2+)</name>
        <dbReference type="ChEBI" id="CHEBI:29105"/>
        <label>2</label>
    </ligand>
</feature>
<dbReference type="HAMAP" id="MF_00983">
    <property type="entry name" value="PriA"/>
    <property type="match status" value="1"/>
</dbReference>
<feature type="binding site" evidence="11">
    <location>
        <position position="543"/>
    </location>
    <ligand>
        <name>Zn(2+)</name>
        <dbReference type="ChEBI" id="CHEBI:29105"/>
        <label>2</label>
    </ligand>
</feature>
<reference evidence="13 14" key="2">
    <citation type="submission" date="2019-10" db="EMBL/GenBank/DDBJ databases">
        <title>Thermopilla bonchosmolovskayae gen. nov., sp. nov., a moderately thermophilic Chloroflexi bacterium from a Chukotka hot spring (Arctic, Russia), representing a novel classis Thermopillaia, which include previously uncultivated lineage OLB14.</title>
        <authorList>
            <person name="Kochetkova T.V."/>
            <person name="Zayulina K.S."/>
            <person name="Zhigarkov V.S."/>
            <person name="Minaev N.V."/>
            <person name="Novikov A."/>
            <person name="Toshchakov S.V."/>
            <person name="Elcheninov A.G."/>
            <person name="Kublanov I.V."/>
        </authorList>
    </citation>
    <scope>NUCLEOTIDE SEQUENCE [LARGE SCALE GENOMIC DNA]</scope>
    <source>
        <strain evidence="13 14">3753O</strain>
    </source>
</reference>
<dbReference type="Pfam" id="PF17764">
    <property type="entry name" value="PriA_3primeBD"/>
    <property type="match status" value="1"/>
</dbReference>
<dbReference type="Proteomes" id="UP000326331">
    <property type="component" value="Chromosome"/>
</dbReference>
<dbReference type="Pfam" id="PF00270">
    <property type="entry name" value="DEAD"/>
    <property type="match status" value="1"/>
</dbReference>
<dbReference type="SUPFAM" id="SSF52540">
    <property type="entry name" value="P-loop containing nucleoside triphosphate hydrolases"/>
    <property type="match status" value="1"/>
</dbReference>
<evidence type="ECO:0000256" key="11">
    <source>
        <dbReference type="HAMAP-Rule" id="MF_00983"/>
    </source>
</evidence>
<dbReference type="NCBIfam" id="TIGR00595">
    <property type="entry name" value="priA"/>
    <property type="match status" value="1"/>
</dbReference>
<dbReference type="InterPro" id="IPR005259">
    <property type="entry name" value="PriA"/>
</dbReference>
<dbReference type="InterPro" id="IPR014001">
    <property type="entry name" value="Helicase_ATP-bd"/>
</dbReference>
<dbReference type="SMART" id="SM00490">
    <property type="entry name" value="HELICc"/>
    <property type="match status" value="1"/>
</dbReference>
<sequence>MSDHPAHAVDPAFVPPEGTVFAEVAVHTTQPARRPFTYAVPPGMEVAPGMAVFVPFGPRIVQGIVLRMRDRSDVEAVRPISAVMDPEPLLDPARIALAEWVCEEYLAPLWECVACCLPAGFGQRPVTMVSPVDVPPLLPVYPKDRAILQYIAEHGRVTLDELREAVGPVSLTTLQRLQQEGHLTVTQGLARPTGRPKFERRVALAVDPDAARAEAERLLEARPRSVEGRVLLRLAEEPDLPLAAVRALGTTPAHLERLAERGFIRTNERRVERDPVAAVRGGQRPPPALSAEQLAAAETAWRERVTLIHGVTGSGKTEVYLDLVGRALGAGGGAIMLVPEISLTPQAIRRFGERFGDDLAVFHSRLSTGELYDQWFRVERGEARLVLGSRSAVFAPVRRLELVVLDEEHEWTYKQSDPVPRYHARDVAVKLGELTGARVVLGSATPDVVTYHRSETGQIARVELATRLAPAEDGSVTEGALPSVQVVDMREELQAGNRSMFSRALRQAVREALAAGEQAILFVNRRGSARFVLCRDCGFLPLCPSCEVAMSLDAEASIHAMLRCHHCGRTKRLEDRCPNCDSLRYRPFGVGTQRVEAEARAVFRGARVARWDSDTARTRDAHERMVAELEAGRVDIVVGTQLLAKGLDLARLTVVGVVDADVGLSLPDYRAAERTYQLLSQVAGRAGRRDRPGRVFIQTYEPEAPPIVAAAEHDYRGFYESEIAHRRRAGYPPFSRIARLVYRHHDETAGLEEASRVARELRVLRDAAGRAEPEILGPTRPFIPRVRGEVRWQILLRGRAPGTLIGQVRLGDRWQVDIDPASLL</sequence>
<evidence type="ECO:0000256" key="3">
    <source>
        <dbReference type="ARBA" id="ARBA00022723"/>
    </source>
</evidence>
<evidence type="ECO:0000256" key="6">
    <source>
        <dbReference type="ARBA" id="ARBA00022806"/>
    </source>
</evidence>
<dbReference type="RefSeq" id="WP_158067811.1">
    <property type="nucleotide sequence ID" value="NZ_CP042829.1"/>
</dbReference>
<dbReference type="Gene3D" id="3.40.50.300">
    <property type="entry name" value="P-loop containing nucleotide triphosphate hydrolases"/>
    <property type="match status" value="2"/>
</dbReference>
<keyword evidence="1 11" id="KW-0639">Primosome</keyword>
<feature type="binding site" evidence="11">
    <location>
        <position position="537"/>
    </location>
    <ligand>
        <name>Zn(2+)</name>
        <dbReference type="ChEBI" id="CHEBI:29105"/>
        <label>1</label>
    </ligand>
</feature>
<protein>
    <recommendedName>
        <fullName evidence="11">Replication restart protein PriA</fullName>
    </recommendedName>
    <alternativeName>
        <fullName evidence="11">ATP-dependent DNA helicase PriA</fullName>
        <ecNumber evidence="11">5.6.2.4</ecNumber>
    </alternativeName>
    <alternativeName>
        <fullName evidence="11">DNA 3'-5' helicase PriA</fullName>
    </alternativeName>
</protein>
<keyword evidence="6 11" id="KW-0347">Helicase</keyword>
<dbReference type="InterPro" id="IPR041236">
    <property type="entry name" value="PriA_C"/>
</dbReference>
<organism evidence="13 14">
    <name type="scientific">Tepidiforma bonchosmolovskayae</name>
    <dbReference type="NCBI Taxonomy" id="2601677"/>
    <lineage>
        <taxon>Bacteria</taxon>
        <taxon>Bacillati</taxon>
        <taxon>Chloroflexota</taxon>
        <taxon>Tepidiformia</taxon>
        <taxon>Tepidiformales</taxon>
        <taxon>Tepidiformaceae</taxon>
        <taxon>Tepidiforma</taxon>
    </lineage>
</organism>
<feature type="binding site" evidence="11">
    <location>
        <position position="567"/>
    </location>
    <ligand>
        <name>Zn(2+)</name>
        <dbReference type="ChEBI" id="CHEBI:29105"/>
        <label>2</label>
    </ligand>
</feature>
<comment type="cofactor">
    <cofactor evidence="11">
        <name>Zn(2+)</name>
        <dbReference type="ChEBI" id="CHEBI:29105"/>
    </cofactor>
    <text evidence="11">Binds 2 zinc ions per subunit.</text>
</comment>
<evidence type="ECO:0000313" key="13">
    <source>
        <dbReference type="EMBL" id="QFG03862.1"/>
    </source>
</evidence>
<comment type="subunit">
    <text evidence="11">Component of the replication restart primosome.</text>
</comment>
<keyword evidence="14" id="KW-1185">Reference proteome</keyword>
<evidence type="ECO:0000259" key="12">
    <source>
        <dbReference type="PROSITE" id="PS51192"/>
    </source>
</evidence>
<keyword evidence="5 11" id="KW-0378">Hydrolase</keyword>
<dbReference type="InterPro" id="IPR011545">
    <property type="entry name" value="DEAD/DEAH_box_helicase_dom"/>
</dbReference>